<dbReference type="GO" id="GO:0051287">
    <property type="term" value="F:NAD binding"/>
    <property type="evidence" value="ECO:0007669"/>
    <property type="project" value="InterPro"/>
</dbReference>
<dbReference type="SMART" id="SM01329">
    <property type="entry name" value="Iso_dh"/>
    <property type="match status" value="1"/>
</dbReference>
<evidence type="ECO:0000256" key="9">
    <source>
        <dbReference type="ARBA" id="ARBA00022842"/>
    </source>
</evidence>
<evidence type="ECO:0000256" key="20">
    <source>
        <dbReference type="RuleBase" id="RU004446"/>
    </source>
</evidence>
<comment type="function">
    <text evidence="14">Catalyzes the oxidative decarboxylation of isocitrate to 2-oxoglutarate and carbon dioxide with the concomitant reduction of NADP(+).</text>
</comment>
<dbReference type="PANTHER" id="PTHR43504">
    <property type="entry name" value="ISOCITRATE DEHYDROGENASE [NADP]"/>
    <property type="match status" value="1"/>
</dbReference>
<keyword evidence="11" id="KW-0560">Oxidoreductase</keyword>
<dbReference type="AlphaFoldDB" id="A0A1I2RSW3"/>
<evidence type="ECO:0000256" key="8">
    <source>
        <dbReference type="ARBA" id="ARBA00022723"/>
    </source>
</evidence>
<evidence type="ECO:0000256" key="14">
    <source>
        <dbReference type="ARBA" id="ARBA00046127"/>
    </source>
</evidence>
<evidence type="ECO:0000256" key="12">
    <source>
        <dbReference type="ARBA" id="ARBA00023211"/>
    </source>
</evidence>
<feature type="site" description="Critical for catalysis" evidence="18">
    <location>
        <position position="221"/>
    </location>
</feature>
<keyword evidence="23" id="KW-1185">Reference proteome</keyword>
<organism evidence="22 23">
    <name type="scientific">Sporolactobacillus nakayamae</name>
    <dbReference type="NCBI Taxonomy" id="269670"/>
    <lineage>
        <taxon>Bacteria</taxon>
        <taxon>Bacillati</taxon>
        <taxon>Bacillota</taxon>
        <taxon>Bacilli</taxon>
        <taxon>Bacillales</taxon>
        <taxon>Sporolactobacillaceae</taxon>
        <taxon>Sporolactobacillus</taxon>
    </lineage>
</organism>
<evidence type="ECO:0000256" key="13">
    <source>
        <dbReference type="ARBA" id="ARBA00023554"/>
    </source>
</evidence>
<keyword evidence="6 20" id="KW-0329">Glyoxylate bypass</keyword>
<feature type="binding site" evidence="15">
    <location>
        <position position="104"/>
    </location>
    <ligand>
        <name>D-threo-isocitrate</name>
        <dbReference type="ChEBI" id="CHEBI:15562"/>
    </ligand>
</feature>
<sequence length="423" mass="46788">MTHEQQISVQNGILNVPKNPVIPYVEGDGIGPEIWSAASRVFNAAVEKAYNGDRKIVWKEVLAGQKAFDRTGEWLPQETVDAMKTYVVAIKGPLTTPVGGGIRSLNVAMRQQLDLFTCLRPVRHFEGVPSPVKQPELVDMVIFRENTEDIYAGIEFESESPKAKKIIQFLQNEMDVTNIRFPETSGIGIKPVSKEGTERLVRAAIRYAINEGRKSVTLVHKGNIMKFTEGAFKNWGYALAEREFPEQTFTWKHYQKIEAEQGKEAADKAQNEALDSGRILIKDAIADNFLQQILLRPNEYDVVATMNLDGDYISDALAAQVGGIGIAPGANINYETGVALFEATHGTAPTFAGQDKVNPSSVILSGVMMLEYLGWYEPAKLIVDAIEKTISGRIVTFDFAQLMENATEVKCSQFADALIKNLN</sequence>
<feature type="binding site" evidence="16">
    <location>
        <position position="358"/>
    </location>
    <ligand>
        <name>NADP(+)</name>
        <dbReference type="ChEBI" id="CHEBI:58349"/>
    </ligand>
</feature>
<evidence type="ECO:0000256" key="7">
    <source>
        <dbReference type="ARBA" id="ARBA00022532"/>
    </source>
</evidence>
<evidence type="ECO:0000256" key="15">
    <source>
        <dbReference type="PIRSR" id="PIRSR604439-1"/>
    </source>
</evidence>
<feature type="binding site" evidence="15">
    <location>
        <position position="120"/>
    </location>
    <ligand>
        <name>D-threo-isocitrate</name>
        <dbReference type="ChEBI" id="CHEBI:15562"/>
    </ligand>
</feature>
<feature type="binding site" evidence="16">
    <location>
        <position position="95"/>
    </location>
    <ligand>
        <name>NADP(+)</name>
        <dbReference type="ChEBI" id="CHEBI:58349"/>
    </ligand>
</feature>
<accession>A0A1I2RSW3</accession>
<evidence type="ECO:0000256" key="2">
    <source>
        <dbReference type="ARBA" id="ARBA00007769"/>
    </source>
</evidence>
<evidence type="ECO:0000256" key="4">
    <source>
        <dbReference type="ARBA" id="ARBA00013013"/>
    </source>
</evidence>
<comment type="subunit">
    <text evidence="3">Homodimer.</text>
</comment>
<evidence type="ECO:0000256" key="6">
    <source>
        <dbReference type="ARBA" id="ARBA00022435"/>
    </source>
</evidence>
<gene>
    <name evidence="22" type="ORF">SAMN02982927_01707</name>
</gene>
<feature type="site" description="Critical for catalysis" evidence="18">
    <location>
        <position position="151"/>
    </location>
</feature>
<feature type="binding site" evidence="15">
    <location>
        <position position="106"/>
    </location>
    <ligand>
        <name>D-threo-isocitrate</name>
        <dbReference type="ChEBI" id="CHEBI:15562"/>
    </ligand>
</feature>
<evidence type="ECO:0000256" key="17">
    <source>
        <dbReference type="PIRSR" id="PIRSR604439-3"/>
    </source>
</evidence>
<dbReference type="Proteomes" id="UP000198752">
    <property type="component" value="Unassembled WGS sequence"/>
</dbReference>
<evidence type="ECO:0000256" key="5">
    <source>
        <dbReference type="ARBA" id="ARBA00019562"/>
    </source>
</evidence>
<dbReference type="Gene3D" id="3.40.718.10">
    <property type="entry name" value="Isopropylmalate Dehydrogenase"/>
    <property type="match status" value="1"/>
</dbReference>
<keyword evidence="10 16" id="KW-0521">NADP</keyword>
<dbReference type="OrthoDB" id="9806254at2"/>
<dbReference type="InterPro" id="IPR024084">
    <property type="entry name" value="IsoPropMal-DH-like_dom"/>
</dbReference>
<evidence type="ECO:0000256" key="3">
    <source>
        <dbReference type="ARBA" id="ARBA00011738"/>
    </source>
</evidence>
<dbReference type="InterPro" id="IPR004439">
    <property type="entry name" value="Isocitrate_DH_NADP_dimer_prok"/>
</dbReference>
<protein>
    <recommendedName>
        <fullName evidence="5 20">Isocitrate dehydrogenase [NADP]</fullName>
        <ecNumber evidence="4 20">1.1.1.42</ecNumber>
    </recommendedName>
</protein>
<feature type="binding site" evidence="15">
    <location>
        <position position="110"/>
    </location>
    <ligand>
        <name>D-threo-isocitrate</name>
        <dbReference type="ChEBI" id="CHEBI:15562"/>
    </ligand>
</feature>
<proteinExistence type="inferred from homology"/>
<feature type="modified residue" description="N6-succinyllysine" evidence="19">
    <location>
        <position position="91"/>
    </location>
</feature>
<dbReference type="GO" id="GO:0004450">
    <property type="term" value="F:isocitrate dehydrogenase (NADP+) activity"/>
    <property type="evidence" value="ECO:0007669"/>
    <property type="project" value="UniProtKB-UniRule"/>
</dbReference>
<feature type="binding site" evidence="15">
    <location>
        <position position="144"/>
    </location>
    <ligand>
        <name>D-threo-isocitrate</name>
        <dbReference type="ChEBI" id="CHEBI:15562"/>
    </ligand>
</feature>
<comment type="similarity">
    <text evidence="2">Belongs to the isocitrate and isopropylmalate dehydrogenases family.</text>
</comment>
<evidence type="ECO:0000259" key="21">
    <source>
        <dbReference type="SMART" id="SM01329"/>
    </source>
</evidence>
<dbReference type="Pfam" id="PF00180">
    <property type="entry name" value="Iso_dh"/>
    <property type="match status" value="1"/>
</dbReference>
<dbReference type="GO" id="GO:0006099">
    <property type="term" value="P:tricarboxylic acid cycle"/>
    <property type="evidence" value="ECO:0007669"/>
    <property type="project" value="UniProtKB-UniRule"/>
</dbReference>
<evidence type="ECO:0000256" key="16">
    <source>
        <dbReference type="PIRSR" id="PIRSR604439-2"/>
    </source>
</evidence>
<keyword evidence="7 20" id="KW-0816">Tricarboxylic acid cycle</keyword>
<evidence type="ECO:0000256" key="18">
    <source>
        <dbReference type="PIRSR" id="PIRSR604439-4"/>
    </source>
</evidence>
<dbReference type="GO" id="GO:0000287">
    <property type="term" value="F:magnesium ion binding"/>
    <property type="evidence" value="ECO:0007669"/>
    <property type="project" value="InterPro"/>
</dbReference>
<dbReference type="EMBL" id="FOOY01000010">
    <property type="protein sequence ID" value="SFG43540.1"/>
    <property type="molecule type" value="Genomic_DNA"/>
</dbReference>
<comment type="cofactor">
    <cofactor evidence="17">
        <name>Mg(2+)</name>
        <dbReference type="ChEBI" id="CHEBI:18420"/>
    </cofactor>
    <cofactor evidence="17">
        <name>Mn(2+)</name>
        <dbReference type="ChEBI" id="CHEBI:29035"/>
    </cofactor>
    <text evidence="17">Binds 1 Mg(2+) or Mn(2+) ion per subunit.</text>
</comment>
<dbReference type="InterPro" id="IPR019818">
    <property type="entry name" value="IsoCit/isopropylmalate_DH_CS"/>
</dbReference>
<feature type="binding site" evidence="17">
    <location>
        <position position="311"/>
    </location>
    <ligand>
        <name>Mg(2+)</name>
        <dbReference type="ChEBI" id="CHEBI:18420"/>
    </ligand>
</feature>
<dbReference type="PANTHER" id="PTHR43504:SF1">
    <property type="entry name" value="ISOCITRATE DEHYDROGENASE [NADP]"/>
    <property type="match status" value="1"/>
</dbReference>
<keyword evidence="8 20" id="KW-0479">Metal-binding</keyword>
<comment type="cofactor">
    <cofactor evidence="1">
        <name>Mn(2+)</name>
        <dbReference type="ChEBI" id="CHEBI:29035"/>
    </cofactor>
</comment>
<evidence type="ECO:0000313" key="23">
    <source>
        <dbReference type="Proteomes" id="UP000198752"/>
    </source>
</evidence>
<feature type="modified residue" description="N6-succinyllysine" evidence="19">
    <location>
        <position position="233"/>
    </location>
</feature>
<dbReference type="PROSITE" id="PS00470">
    <property type="entry name" value="IDH_IMDH"/>
    <property type="match status" value="1"/>
</dbReference>
<evidence type="ECO:0000313" key="22">
    <source>
        <dbReference type="EMBL" id="SFG43540.1"/>
    </source>
</evidence>
<dbReference type="EC" id="1.1.1.42" evidence="4 20"/>
<evidence type="ECO:0000256" key="1">
    <source>
        <dbReference type="ARBA" id="ARBA00001936"/>
    </source>
</evidence>
<keyword evidence="12 17" id="KW-0464">Manganese</keyword>
<feature type="modified residue" description="Phosphoserine" evidence="19">
    <location>
        <position position="104"/>
    </location>
</feature>
<feature type="domain" description="Isopropylmalate dehydrogenase-like" evidence="21">
    <location>
        <begin position="21"/>
        <end position="418"/>
    </location>
</feature>
<dbReference type="NCBIfam" id="NF005425">
    <property type="entry name" value="PRK07006.1"/>
    <property type="match status" value="1"/>
</dbReference>
<dbReference type="SUPFAM" id="SSF53659">
    <property type="entry name" value="Isocitrate/Isopropylmalate dehydrogenase-like"/>
    <property type="match status" value="1"/>
</dbReference>
<dbReference type="NCBIfam" id="TIGR00183">
    <property type="entry name" value="prok_nadp_idh"/>
    <property type="match status" value="1"/>
</dbReference>
<evidence type="ECO:0000256" key="11">
    <source>
        <dbReference type="ARBA" id="ARBA00023002"/>
    </source>
</evidence>
<feature type="modified residue" description="N6-acetyllysine" evidence="19">
    <location>
        <position position="133"/>
    </location>
</feature>
<dbReference type="GO" id="GO:0006097">
    <property type="term" value="P:glyoxylate cycle"/>
    <property type="evidence" value="ECO:0007669"/>
    <property type="project" value="UniProtKB-KW"/>
</dbReference>
<comment type="catalytic activity">
    <reaction evidence="13">
        <text>D-threo-isocitrate + NADP(+) = 2-oxoglutarate + CO2 + NADPH</text>
        <dbReference type="Rhea" id="RHEA:19629"/>
        <dbReference type="ChEBI" id="CHEBI:15562"/>
        <dbReference type="ChEBI" id="CHEBI:16526"/>
        <dbReference type="ChEBI" id="CHEBI:16810"/>
        <dbReference type="ChEBI" id="CHEBI:57783"/>
        <dbReference type="ChEBI" id="CHEBI:58349"/>
        <dbReference type="EC" id="1.1.1.42"/>
    </reaction>
</comment>
<keyword evidence="9 17" id="KW-0460">Magnesium</keyword>
<evidence type="ECO:0000256" key="19">
    <source>
        <dbReference type="PIRSR" id="PIRSR604439-5"/>
    </source>
</evidence>
<evidence type="ECO:0000256" key="10">
    <source>
        <dbReference type="ARBA" id="ARBA00022857"/>
    </source>
</evidence>
<dbReference type="STRING" id="269670.SAMN02982927_01707"/>
<reference evidence="23" key="1">
    <citation type="submission" date="2016-10" db="EMBL/GenBank/DDBJ databases">
        <authorList>
            <person name="Varghese N."/>
            <person name="Submissions S."/>
        </authorList>
    </citation>
    <scope>NUCLEOTIDE SEQUENCE [LARGE SCALE GENOMIC DNA]</scope>
    <source>
        <strain evidence="23">ATCC 700379</strain>
    </source>
</reference>
<name>A0A1I2RSW3_9BACL</name>